<dbReference type="PANTHER" id="PTHR45588">
    <property type="entry name" value="TPR DOMAIN-CONTAINING PROTEIN"/>
    <property type="match status" value="1"/>
</dbReference>
<dbReference type="PANTHER" id="PTHR45588:SF1">
    <property type="entry name" value="WW DOMAIN-CONTAINING PROTEIN"/>
    <property type="match status" value="1"/>
</dbReference>
<evidence type="ECO:0000313" key="2">
    <source>
        <dbReference type="Proteomes" id="UP001204772"/>
    </source>
</evidence>
<dbReference type="PROSITE" id="PS51257">
    <property type="entry name" value="PROKAR_LIPOPROTEIN"/>
    <property type="match status" value="1"/>
</dbReference>
<dbReference type="Proteomes" id="UP001204772">
    <property type="component" value="Unassembled WGS sequence"/>
</dbReference>
<evidence type="ECO:0008006" key="3">
    <source>
        <dbReference type="Google" id="ProtNLM"/>
    </source>
</evidence>
<name>A0ABT1FKA6_9BACT</name>
<reference evidence="1 2" key="1">
    <citation type="submission" date="2022-06" db="EMBL/GenBank/DDBJ databases">
        <title>Runella sp. S5 genome sequencing.</title>
        <authorList>
            <person name="Park S."/>
        </authorList>
    </citation>
    <scope>NUCLEOTIDE SEQUENCE [LARGE SCALE GENOMIC DNA]</scope>
    <source>
        <strain evidence="1 2">S5</strain>
    </source>
</reference>
<dbReference type="SMART" id="SM00028">
    <property type="entry name" value="TPR"/>
    <property type="match status" value="3"/>
</dbReference>
<dbReference type="InterPro" id="IPR011990">
    <property type="entry name" value="TPR-like_helical_dom_sf"/>
</dbReference>
<proteinExistence type="predicted"/>
<organism evidence="1 2">
    <name type="scientific">Runella salmonicolor</name>
    <dbReference type="NCBI Taxonomy" id="2950278"/>
    <lineage>
        <taxon>Bacteria</taxon>
        <taxon>Pseudomonadati</taxon>
        <taxon>Bacteroidota</taxon>
        <taxon>Cytophagia</taxon>
        <taxon>Cytophagales</taxon>
        <taxon>Spirosomataceae</taxon>
        <taxon>Runella</taxon>
    </lineage>
</organism>
<gene>
    <name evidence="1" type="ORF">NCI00_07000</name>
</gene>
<keyword evidence="2" id="KW-1185">Reference proteome</keyword>
<dbReference type="EMBL" id="JAMZEL010000002">
    <property type="protein sequence ID" value="MCP1382166.1"/>
    <property type="molecule type" value="Genomic_DNA"/>
</dbReference>
<accession>A0ABT1FKA6</accession>
<protein>
    <recommendedName>
        <fullName evidence="3">Tetratricopeptide repeat-containing protein</fullName>
    </recommendedName>
</protein>
<dbReference type="InterPro" id="IPR019734">
    <property type="entry name" value="TPR_rpt"/>
</dbReference>
<comment type="caution">
    <text evidence="1">The sequence shown here is derived from an EMBL/GenBank/DDBJ whole genome shotgun (WGS) entry which is preliminary data.</text>
</comment>
<dbReference type="RefSeq" id="WP_253526261.1">
    <property type="nucleotide sequence ID" value="NZ_JAMZEL010000002.1"/>
</dbReference>
<evidence type="ECO:0000313" key="1">
    <source>
        <dbReference type="EMBL" id="MCP1382166.1"/>
    </source>
</evidence>
<dbReference type="Gene3D" id="1.25.40.10">
    <property type="entry name" value="Tetratricopeptide repeat domain"/>
    <property type="match status" value="1"/>
</dbReference>
<sequence>MMTANRPQRHQLSVWVLLYLGLSMACQPQKETKATSDSQTTAQIICGTAPSDKAWYSSGQKAARFDSLGDLSFPITTKSPEAQKFFNQGLMLAVGFNHAEAARSFYEAIRLDSTCAMAYWGFSYVLGPNYNAGMEPDNYERAYKAVRQAMQLSANCTDKEKALINALDKRYSAKPIEDRRAYDEAYSKAIQQVHEQFPDDADIAALYAESLMDLHPWDLWEHDGRPKPWTPGIIAALEKLLVRNPNHIALNHYYIHAVEASRTPERGLRSAAILGKVAPRSSHLVHMPSHIYIRTGNYHEGSLSNWRAVEVDSLYLMQNHAQGAFPLYYFPHNYHLLVATATLEGNYQWAMKSAQKVAENTHKKLMADPAWATLQHYYSVPYHVAIKFSKWDELLRMCQSDTVRLKYPTAIRHYAQGMALAGKHQLAQAKTELQQLEKQMADPDIAQLTISGINHMTAILKIAHLVLKAEILVQEGQLPSAIKWLREAVVMEDALNYQEPPDWFFSVRHHLGAALLKAKSYDEAATVYNDDLVVFPRNGWALTGLHEAQMKMGAVEEAKKTQTLLNDAWKWADKDLKSKMLNDF</sequence>
<dbReference type="SUPFAM" id="SSF48452">
    <property type="entry name" value="TPR-like"/>
    <property type="match status" value="1"/>
</dbReference>